<dbReference type="Pfam" id="PF00790">
    <property type="entry name" value="VHS"/>
    <property type="match status" value="1"/>
</dbReference>
<dbReference type="GO" id="GO:0031267">
    <property type="term" value="F:small GTPase binding"/>
    <property type="evidence" value="ECO:0007669"/>
    <property type="project" value="InterPro"/>
</dbReference>
<evidence type="ECO:0000256" key="4">
    <source>
        <dbReference type="ARBA" id="ARBA00022448"/>
    </source>
</evidence>
<keyword evidence="4" id="KW-0813">Transport</keyword>
<dbReference type="Gene3D" id="1.20.58.160">
    <property type="match status" value="1"/>
</dbReference>
<sequence length="655" mass="71692">MAAPPDEGSLESRINKATNPLNRETDWESIQAFCERLNNEPDGPQLATRLLAHKIQSPQEWEAMQALMVLETCMKSCGKRFHSEVGKFRFLNELIKVVSPKYLGSRAPEPVKKKVLEVMFSWTLTLPEETKISDAYQMLKKQGIVKQDPALPDDGPLPLPAARPKNAIFEDEEKSKMLARLLNSTHPEDLRAANKLIKEMVQEDQKRMEKVSKRVNAIQEVKESVGLLTQLLGDYSKESVENNEELIKDLYQRCEKMRPTLFRLASDTEDNDEALAEILQANDSLTQVINLYRQLVKGEEVNGDSSTMPQLTGSSTALLDLSGLDTSPSAPTVPEFPSQPTPSQEIGMSLLDDELMSLGLTDVAPAISNLASQSGDATTWNSFQSSDSVETPAPVAPAAVLLPSVTAAPAAPATVAPLASRALDELDLLGKTLLQQSLPPESQQVKWDKLQSHSRPTLRDLQTKTTTNPSPTPSPILTLASEQPGTLLDSQAGIGAPSLGLTTSSSPQNDISLANVIVPLESIKPSSMLPVTIFDKHSLRVLFHYARDSPPSRPDVLVVIISMLSSAPIPITNIRLQSAVPKTMRVKLQPPSGTELPAFNPILPPAAITQVLLLANPHKEKVRLRYKLTFDLGEESHDESGDVEQFPPPENWGDL</sequence>
<dbReference type="Pfam" id="PF02883">
    <property type="entry name" value="Alpha_adaptinC2"/>
    <property type="match status" value="1"/>
</dbReference>
<evidence type="ECO:0000256" key="6">
    <source>
        <dbReference type="ARBA" id="ARBA00022843"/>
    </source>
</evidence>
<evidence type="ECO:0000256" key="2">
    <source>
        <dbReference type="ARBA" id="ARBA00004220"/>
    </source>
</evidence>
<feature type="domain" description="GAE" evidence="12">
    <location>
        <begin position="526"/>
        <end position="647"/>
    </location>
</feature>
<dbReference type="PANTHER" id="PTHR45905:SF4">
    <property type="entry name" value="ADP-RIBOSYLATION FACTOR-BINDING PROTEIN GGA1"/>
    <property type="match status" value="1"/>
</dbReference>
<dbReference type="FunFam" id="2.60.40.1230:FF:000001">
    <property type="entry name" value="ADP-ribosylation factor-binding protein GGA1 isoform 1"/>
    <property type="match status" value="1"/>
</dbReference>
<organism evidence="14 15">
    <name type="scientific">Clupea harengus</name>
    <name type="common">Atlantic herring</name>
    <dbReference type="NCBI Taxonomy" id="7950"/>
    <lineage>
        <taxon>Eukaryota</taxon>
        <taxon>Metazoa</taxon>
        <taxon>Chordata</taxon>
        <taxon>Craniata</taxon>
        <taxon>Vertebrata</taxon>
        <taxon>Euteleostomi</taxon>
        <taxon>Actinopterygii</taxon>
        <taxon>Neopterygii</taxon>
        <taxon>Teleostei</taxon>
        <taxon>Clupei</taxon>
        <taxon>Clupeiformes</taxon>
        <taxon>Clupeoidei</taxon>
        <taxon>Clupeidae</taxon>
        <taxon>Clupea</taxon>
    </lineage>
</organism>
<dbReference type="AlphaFoldDB" id="A0A6P3WG26"/>
<dbReference type="PANTHER" id="PTHR45905">
    <property type="entry name" value="GOLGI-LOCALIZED, GAMMA-ADAPTIN EAR CONTAINING, ARF BINDING PROTEIN"/>
    <property type="match status" value="1"/>
</dbReference>
<dbReference type="CTD" id="26088"/>
<name>A0A6P3WG26_CLUHA</name>
<dbReference type="OrthoDB" id="447025at2759"/>
<evidence type="ECO:0000313" key="14">
    <source>
        <dbReference type="Proteomes" id="UP000515152"/>
    </source>
</evidence>
<evidence type="ECO:0000256" key="9">
    <source>
        <dbReference type="ARBA" id="ARBA00023136"/>
    </source>
</evidence>
<dbReference type="SUPFAM" id="SSF48464">
    <property type="entry name" value="ENTH/VHS domain"/>
    <property type="match status" value="1"/>
</dbReference>
<feature type="region of interest" description="Disordered" evidence="10">
    <location>
        <begin position="440"/>
        <end position="479"/>
    </location>
</feature>
<dbReference type="FunFam" id="1.20.5.170:FF:000023">
    <property type="entry name" value="ADP-ribosylation factor-binding protein GGA3 isoform X1"/>
    <property type="match status" value="1"/>
</dbReference>
<dbReference type="InterPro" id="IPR008942">
    <property type="entry name" value="ENTH_VHS"/>
</dbReference>
<dbReference type="InterPro" id="IPR027422">
    <property type="entry name" value="GGA1-3"/>
</dbReference>
<evidence type="ECO:0000259" key="12">
    <source>
        <dbReference type="PROSITE" id="PS50180"/>
    </source>
</evidence>
<evidence type="ECO:0000256" key="8">
    <source>
        <dbReference type="ARBA" id="ARBA00023034"/>
    </source>
</evidence>
<feature type="region of interest" description="Disordered" evidence="10">
    <location>
        <begin position="1"/>
        <end position="21"/>
    </location>
</feature>
<keyword evidence="9" id="KW-0472">Membrane</keyword>
<keyword evidence="8" id="KW-0333">Golgi apparatus</keyword>
<dbReference type="Pfam" id="PF03127">
    <property type="entry name" value="GAT"/>
    <property type="match status" value="1"/>
</dbReference>
<dbReference type="GO" id="GO:0005802">
    <property type="term" value="C:trans-Golgi network"/>
    <property type="evidence" value="ECO:0007669"/>
    <property type="project" value="InterPro"/>
</dbReference>
<feature type="region of interest" description="Disordered" evidence="10">
    <location>
        <begin position="636"/>
        <end position="655"/>
    </location>
</feature>
<feature type="domain" description="GAT" evidence="13">
    <location>
        <begin position="171"/>
        <end position="297"/>
    </location>
</feature>
<evidence type="ECO:0000313" key="15">
    <source>
        <dbReference type="RefSeq" id="XP_012697722.2"/>
    </source>
</evidence>
<dbReference type="GeneID" id="105913226"/>
<evidence type="ECO:0000259" key="11">
    <source>
        <dbReference type="PROSITE" id="PS50179"/>
    </source>
</evidence>
<dbReference type="KEGG" id="char:105913226"/>
<dbReference type="SUPFAM" id="SSF89009">
    <property type="entry name" value="GAT-like domain"/>
    <property type="match status" value="1"/>
</dbReference>
<proteinExistence type="inferred from homology"/>
<dbReference type="InterPro" id="IPR038425">
    <property type="entry name" value="GAT_sf"/>
</dbReference>
<evidence type="ECO:0000256" key="3">
    <source>
        <dbReference type="ARBA" id="ARBA00008099"/>
    </source>
</evidence>
<evidence type="ECO:0000256" key="1">
    <source>
        <dbReference type="ARBA" id="ARBA00004150"/>
    </source>
</evidence>
<dbReference type="InterPro" id="IPR013041">
    <property type="entry name" value="Clathrin_app_Ig-like_sf"/>
</dbReference>
<feature type="compositionally biased region" description="Pro residues" evidence="10">
    <location>
        <begin position="646"/>
        <end position="655"/>
    </location>
</feature>
<dbReference type="GO" id="GO:0006886">
    <property type="term" value="P:intracellular protein transport"/>
    <property type="evidence" value="ECO:0007669"/>
    <property type="project" value="InterPro"/>
</dbReference>
<dbReference type="PROSITE" id="PS50909">
    <property type="entry name" value="GAT"/>
    <property type="match status" value="1"/>
</dbReference>
<dbReference type="CDD" id="cd17009">
    <property type="entry name" value="VHS_GGA1"/>
    <property type="match status" value="1"/>
</dbReference>
<dbReference type="InterPro" id="IPR004152">
    <property type="entry name" value="GAT_dom"/>
</dbReference>
<dbReference type="PROSITE" id="PS50180">
    <property type="entry name" value="GAE"/>
    <property type="match status" value="1"/>
</dbReference>
<comment type="subcellular location">
    <subcellularLocation>
        <location evidence="2">Early endosome membrane</location>
        <topology evidence="2">Peripheral membrane protein</topology>
    </subcellularLocation>
    <subcellularLocation>
        <location evidence="1">Golgi apparatus</location>
        <location evidence="1">trans-Golgi network membrane</location>
        <topology evidence="1">Peripheral membrane protein</topology>
    </subcellularLocation>
</comment>
<dbReference type="SUPFAM" id="SSF49348">
    <property type="entry name" value="Clathrin adaptor appendage domain"/>
    <property type="match status" value="1"/>
</dbReference>
<dbReference type="InterPro" id="IPR002014">
    <property type="entry name" value="VHS_dom"/>
</dbReference>
<dbReference type="PROSITE" id="PS50179">
    <property type="entry name" value="VHS"/>
    <property type="match status" value="1"/>
</dbReference>
<gene>
    <name evidence="15" type="primary">gga1</name>
</gene>
<dbReference type="GO" id="GO:0035091">
    <property type="term" value="F:phosphatidylinositol binding"/>
    <property type="evidence" value="ECO:0007669"/>
    <property type="project" value="InterPro"/>
</dbReference>
<dbReference type="Proteomes" id="UP000515152">
    <property type="component" value="Chromosome 26"/>
</dbReference>
<dbReference type="Gene3D" id="2.60.40.1230">
    <property type="match status" value="1"/>
</dbReference>
<evidence type="ECO:0000256" key="7">
    <source>
        <dbReference type="ARBA" id="ARBA00022927"/>
    </source>
</evidence>
<dbReference type="GO" id="GO:0006893">
    <property type="term" value="P:Golgi to plasma membrane transport"/>
    <property type="evidence" value="ECO:0007669"/>
    <property type="project" value="TreeGrafter"/>
</dbReference>
<dbReference type="Gene3D" id="1.20.5.170">
    <property type="match status" value="1"/>
</dbReference>
<dbReference type="InterPro" id="IPR008153">
    <property type="entry name" value="GAE_dom"/>
</dbReference>
<dbReference type="GO" id="GO:0043130">
    <property type="term" value="F:ubiquitin binding"/>
    <property type="evidence" value="ECO:0007669"/>
    <property type="project" value="InterPro"/>
</dbReference>
<keyword evidence="14" id="KW-1185">Reference proteome</keyword>
<dbReference type="CDD" id="cd14239">
    <property type="entry name" value="GAT_GGA1_GGA2"/>
    <property type="match status" value="1"/>
</dbReference>
<keyword evidence="6" id="KW-0832">Ubl conjugation</keyword>
<evidence type="ECO:0000256" key="5">
    <source>
        <dbReference type="ARBA" id="ARBA00022753"/>
    </source>
</evidence>
<comment type="similarity">
    <text evidence="3">Belongs to the GGA protein family.</text>
</comment>
<evidence type="ECO:0000256" key="10">
    <source>
        <dbReference type="SAM" id="MobiDB-lite"/>
    </source>
</evidence>
<reference evidence="15" key="1">
    <citation type="submission" date="2025-08" db="UniProtKB">
        <authorList>
            <consortium name="RefSeq"/>
        </authorList>
    </citation>
    <scope>IDENTIFICATION</scope>
</reference>
<evidence type="ECO:0000259" key="13">
    <source>
        <dbReference type="PROSITE" id="PS50909"/>
    </source>
</evidence>
<keyword evidence="7" id="KW-0653">Protein transport</keyword>
<accession>A0A6P3WG26</accession>
<feature type="compositionally biased region" description="Basic and acidic residues" evidence="10">
    <location>
        <begin position="446"/>
        <end position="462"/>
    </location>
</feature>
<protein>
    <submittedName>
        <fullName evidence="15">ADP-ribosylation factor-binding protein GGA1</fullName>
    </submittedName>
</protein>
<keyword evidence="5" id="KW-0967">Endosome</keyword>
<dbReference type="FunFam" id="1.25.40.90:FF:000011">
    <property type="entry name" value="ADP-ribosylation factor-binding protein GGA3 isoform X1"/>
    <property type="match status" value="1"/>
</dbReference>
<dbReference type="InterPro" id="IPR008152">
    <property type="entry name" value="Clathrin_a/b/g-adaptin_app_Ig"/>
</dbReference>
<dbReference type="SMART" id="SM00288">
    <property type="entry name" value="VHS"/>
    <property type="match status" value="1"/>
</dbReference>
<dbReference type="InterPro" id="IPR041198">
    <property type="entry name" value="GGA_N-GAT"/>
</dbReference>
<dbReference type="Pfam" id="PF18308">
    <property type="entry name" value="GGA_N-GAT"/>
    <property type="match status" value="1"/>
</dbReference>
<feature type="domain" description="VHS" evidence="11">
    <location>
        <begin position="17"/>
        <end position="147"/>
    </location>
</feature>
<dbReference type="RefSeq" id="XP_012697722.2">
    <property type="nucleotide sequence ID" value="XM_012842268.3"/>
</dbReference>
<dbReference type="GO" id="GO:0031901">
    <property type="term" value="C:early endosome membrane"/>
    <property type="evidence" value="ECO:0007669"/>
    <property type="project" value="UniProtKB-SubCell"/>
</dbReference>
<dbReference type="SMART" id="SM00809">
    <property type="entry name" value="Alpha_adaptinC2"/>
    <property type="match status" value="1"/>
</dbReference>
<dbReference type="GO" id="GO:0034394">
    <property type="term" value="P:protein localization to cell surface"/>
    <property type="evidence" value="ECO:0007669"/>
    <property type="project" value="TreeGrafter"/>
</dbReference>
<dbReference type="Gene3D" id="1.25.40.90">
    <property type="match status" value="1"/>
</dbReference>